<proteinExistence type="predicted"/>
<organism evidence="1 2">
    <name type="scientific">Lentihominibacter faecis</name>
    <dbReference type="NCBI Taxonomy" id="2764712"/>
    <lineage>
        <taxon>Bacteria</taxon>
        <taxon>Bacillati</taxon>
        <taxon>Bacillota</taxon>
        <taxon>Clostridia</taxon>
        <taxon>Peptostreptococcales</taxon>
        <taxon>Anaerovoracaceae</taxon>
        <taxon>Lentihominibacter</taxon>
    </lineage>
</organism>
<gene>
    <name evidence="1" type="ORF">H8876_08240</name>
</gene>
<sequence>MYKGKFWIATTLLLMLIFYLSSCNNSNEIDTREESLSNYILGEWSGQVDVADIMYKELGDELGIDLSPEPEYCDVSISFHEDNTYAYTIDVDGFAKAAGKCVEPYVSGIMGFSTENLINLIMQYVADDISPETGTEEGSYTINNEQMGITVLDGNGNEKILYLMEDGSLQYEDDEIDQVITFRKN</sequence>
<dbReference type="EMBL" id="JACRWC010000104">
    <property type="protein sequence ID" value="MBC5999987.1"/>
    <property type="molecule type" value="Genomic_DNA"/>
</dbReference>
<protein>
    <recommendedName>
        <fullName evidence="3">Lipocalin-like domain-containing protein</fullName>
    </recommendedName>
</protein>
<evidence type="ECO:0000313" key="2">
    <source>
        <dbReference type="Proteomes" id="UP000644115"/>
    </source>
</evidence>
<evidence type="ECO:0000313" key="1">
    <source>
        <dbReference type="EMBL" id="MBC5999987.1"/>
    </source>
</evidence>
<dbReference type="Proteomes" id="UP000644115">
    <property type="component" value="Unassembled WGS sequence"/>
</dbReference>
<reference evidence="1" key="1">
    <citation type="submission" date="2020-08" db="EMBL/GenBank/DDBJ databases">
        <authorList>
            <person name="Liu C."/>
            <person name="Sun Q."/>
        </authorList>
    </citation>
    <scope>NUCLEOTIDE SEQUENCE</scope>
    <source>
        <strain evidence="1">BX16</strain>
    </source>
</reference>
<comment type="caution">
    <text evidence="1">The sequence shown here is derived from an EMBL/GenBank/DDBJ whole genome shotgun (WGS) entry which is preliminary data.</text>
</comment>
<evidence type="ECO:0008006" key="3">
    <source>
        <dbReference type="Google" id="ProtNLM"/>
    </source>
</evidence>
<dbReference type="RefSeq" id="WP_249287347.1">
    <property type="nucleotide sequence ID" value="NZ_JACRWC010000104.1"/>
</dbReference>
<dbReference type="AlphaFoldDB" id="A0A923NG43"/>
<keyword evidence="2" id="KW-1185">Reference proteome</keyword>
<accession>A0A923NG43</accession>
<name>A0A923NG43_9FIRM</name>